<reference evidence="2" key="1">
    <citation type="submission" date="2018-05" db="EMBL/GenBank/DDBJ databases">
        <authorList>
            <person name="Lanie J.A."/>
            <person name="Ng W.-L."/>
            <person name="Kazmierczak K.M."/>
            <person name="Andrzejewski T.M."/>
            <person name="Davidsen T.M."/>
            <person name="Wayne K.J."/>
            <person name="Tettelin H."/>
            <person name="Glass J.I."/>
            <person name="Rusch D."/>
            <person name="Podicherti R."/>
            <person name="Tsui H.-C.T."/>
            <person name="Winkler M.E."/>
        </authorList>
    </citation>
    <scope>NUCLEOTIDE SEQUENCE</scope>
</reference>
<dbReference type="PANTHER" id="PTHR33877">
    <property type="entry name" value="SLL1193 PROTEIN"/>
    <property type="match status" value="1"/>
</dbReference>
<dbReference type="InterPro" id="IPR029471">
    <property type="entry name" value="HNH_5"/>
</dbReference>
<sequence>MGYYNHSLRIDTTGLPLEWVDYKEAVKLYAVDQVVYTLGNDLYTIYGGTNAASGERSSITVNSIIATYGRTKHFQEKMSRYTPPLNNQTLFKRDGYLCMYCGDHFNKRELTRDHITPISQGGWDHWKNVVSACKRCNHHKGGRTPEQAKIKLLAIPFVPNYAEYIYLQGRNILADQMDFLLGYISKSSPIHHRIGLEKKTKVS</sequence>
<feature type="domain" description="HNH nuclease" evidence="1">
    <location>
        <begin position="85"/>
        <end position="138"/>
    </location>
</feature>
<dbReference type="AlphaFoldDB" id="A0A381SP93"/>
<proteinExistence type="predicted"/>
<organism evidence="2">
    <name type="scientific">marine metagenome</name>
    <dbReference type="NCBI Taxonomy" id="408172"/>
    <lineage>
        <taxon>unclassified sequences</taxon>
        <taxon>metagenomes</taxon>
        <taxon>ecological metagenomes</taxon>
    </lineage>
</organism>
<dbReference type="EMBL" id="UINC01003303">
    <property type="protein sequence ID" value="SVA05128.1"/>
    <property type="molecule type" value="Genomic_DNA"/>
</dbReference>
<name>A0A381SP93_9ZZZZ</name>
<dbReference type="InterPro" id="IPR052892">
    <property type="entry name" value="NA-targeting_endonuclease"/>
</dbReference>
<dbReference type="Pfam" id="PF14279">
    <property type="entry name" value="HNH_5"/>
    <property type="match status" value="1"/>
</dbReference>
<accession>A0A381SP93</accession>
<gene>
    <name evidence="2" type="ORF">METZ01_LOCUS57982</name>
</gene>
<dbReference type="SMART" id="SM00507">
    <property type="entry name" value="HNHc"/>
    <property type="match status" value="1"/>
</dbReference>
<dbReference type="CDD" id="cd00085">
    <property type="entry name" value="HNHc"/>
    <property type="match status" value="1"/>
</dbReference>
<evidence type="ECO:0000313" key="2">
    <source>
        <dbReference type="EMBL" id="SVA05128.1"/>
    </source>
</evidence>
<protein>
    <recommendedName>
        <fullName evidence="1">HNH nuclease domain-containing protein</fullName>
    </recommendedName>
</protein>
<evidence type="ECO:0000259" key="1">
    <source>
        <dbReference type="SMART" id="SM00507"/>
    </source>
</evidence>
<dbReference type="InterPro" id="IPR003615">
    <property type="entry name" value="HNH_nuc"/>
</dbReference>
<dbReference type="PANTHER" id="PTHR33877:SF2">
    <property type="entry name" value="OS07G0170200 PROTEIN"/>
    <property type="match status" value="1"/>
</dbReference>
<dbReference type="Gene3D" id="1.10.30.50">
    <property type="match status" value="1"/>
</dbReference>